<keyword evidence="1" id="KW-0472">Membrane</keyword>
<evidence type="ECO:0000313" key="2">
    <source>
        <dbReference type="EMBL" id="PVI08753.1"/>
    </source>
</evidence>
<keyword evidence="1" id="KW-0812">Transmembrane</keyword>
<evidence type="ECO:0000256" key="1">
    <source>
        <dbReference type="SAM" id="Phobius"/>
    </source>
</evidence>
<organism evidence="2 3">
    <name type="scientific">Periconia macrospinosa</name>
    <dbReference type="NCBI Taxonomy" id="97972"/>
    <lineage>
        <taxon>Eukaryota</taxon>
        <taxon>Fungi</taxon>
        <taxon>Dikarya</taxon>
        <taxon>Ascomycota</taxon>
        <taxon>Pezizomycotina</taxon>
        <taxon>Dothideomycetes</taxon>
        <taxon>Pleosporomycetidae</taxon>
        <taxon>Pleosporales</taxon>
        <taxon>Massarineae</taxon>
        <taxon>Periconiaceae</taxon>
        <taxon>Periconia</taxon>
    </lineage>
</organism>
<accession>A0A2V1EDZ1</accession>
<dbReference type="Proteomes" id="UP000244855">
    <property type="component" value="Unassembled WGS sequence"/>
</dbReference>
<feature type="transmembrane region" description="Helical" evidence="1">
    <location>
        <begin position="12"/>
        <end position="35"/>
    </location>
</feature>
<protein>
    <submittedName>
        <fullName evidence="2">Uncharacterized protein</fullName>
    </submittedName>
</protein>
<gene>
    <name evidence="2" type="ORF">DM02DRAFT_12538</name>
</gene>
<sequence>MRGGPLCGGFYWRGAIEIFIICADFSCNVIVIMYLCARSRLLAGTACTLEERGRRILGCRVYGSVKFEWPLMHTNEQIKVKVLCLLVFHSYVLDLLL</sequence>
<name>A0A2V1EDZ1_9PLEO</name>
<keyword evidence="3" id="KW-1185">Reference proteome</keyword>
<keyword evidence="1" id="KW-1133">Transmembrane helix</keyword>
<proteinExistence type="predicted"/>
<dbReference type="EMBL" id="KZ805300">
    <property type="protein sequence ID" value="PVI08753.1"/>
    <property type="molecule type" value="Genomic_DNA"/>
</dbReference>
<reference evidence="2 3" key="1">
    <citation type="journal article" date="2018" name="Sci. Rep.">
        <title>Comparative genomics provides insights into the lifestyle and reveals functional heterogeneity of dark septate endophytic fungi.</title>
        <authorList>
            <person name="Knapp D.G."/>
            <person name="Nemeth J.B."/>
            <person name="Barry K."/>
            <person name="Hainaut M."/>
            <person name="Henrissat B."/>
            <person name="Johnson J."/>
            <person name="Kuo A."/>
            <person name="Lim J.H.P."/>
            <person name="Lipzen A."/>
            <person name="Nolan M."/>
            <person name="Ohm R.A."/>
            <person name="Tamas L."/>
            <person name="Grigoriev I.V."/>
            <person name="Spatafora J.W."/>
            <person name="Nagy L.G."/>
            <person name="Kovacs G.M."/>
        </authorList>
    </citation>
    <scope>NUCLEOTIDE SEQUENCE [LARGE SCALE GENOMIC DNA]</scope>
    <source>
        <strain evidence="2 3">DSE2036</strain>
    </source>
</reference>
<evidence type="ECO:0000313" key="3">
    <source>
        <dbReference type="Proteomes" id="UP000244855"/>
    </source>
</evidence>
<dbReference type="AlphaFoldDB" id="A0A2V1EDZ1"/>